<protein>
    <submittedName>
        <fullName evidence="2">Cytokinin-O-glucosyltransferase 3</fullName>
    </submittedName>
</protein>
<dbReference type="PANTHER" id="PTHR48047:SF225">
    <property type="entry name" value="GLYCOSYLTRANSFERASE"/>
    <property type="match status" value="1"/>
</dbReference>
<evidence type="ECO:0000313" key="2">
    <source>
        <dbReference type="EnsemblPlants" id="EMT19633"/>
    </source>
</evidence>
<dbReference type="ExpressionAtlas" id="R7WCF5">
    <property type="expression patterns" value="baseline"/>
</dbReference>
<dbReference type="PANTHER" id="PTHR48047">
    <property type="entry name" value="GLYCOSYLTRANSFERASE"/>
    <property type="match status" value="1"/>
</dbReference>
<dbReference type="SUPFAM" id="SSF53756">
    <property type="entry name" value="UDP-Glycosyltransferase/glycogen phosphorylase"/>
    <property type="match status" value="1"/>
</dbReference>
<dbReference type="AlphaFoldDB" id="R7WCF5"/>
<organism evidence="2">
    <name type="scientific">Aegilops tauschii</name>
    <name type="common">Tausch's goatgrass</name>
    <name type="synonym">Aegilops squarrosa</name>
    <dbReference type="NCBI Taxonomy" id="37682"/>
    <lineage>
        <taxon>Eukaryota</taxon>
        <taxon>Viridiplantae</taxon>
        <taxon>Streptophyta</taxon>
        <taxon>Embryophyta</taxon>
        <taxon>Tracheophyta</taxon>
        <taxon>Spermatophyta</taxon>
        <taxon>Magnoliopsida</taxon>
        <taxon>Liliopsida</taxon>
        <taxon>Poales</taxon>
        <taxon>Poaceae</taxon>
        <taxon>BOP clade</taxon>
        <taxon>Pooideae</taxon>
        <taxon>Triticodae</taxon>
        <taxon>Triticeae</taxon>
        <taxon>Triticinae</taxon>
        <taxon>Aegilops</taxon>
    </lineage>
</organism>
<proteinExistence type="inferred from homology"/>
<dbReference type="Gene3D" id="3.40.50.2000">
    <property type="entry name" value="Glycogen Phosphorylase B"/>
    <property type="match status" value="1"/>
</dbReference>
<dbReference type="EnsemblPlants" id="EMT19633">
    <property type="protein sequence ID" value="EMT19633"/>
    <property type="gene ID" value="F775_25405"/>
</dbReference>
<reference evidence="2" key="1">
    <citation type="submission" date="2015-06" db="UniProtKB">
        <authorList>
            <consortium name="EnsemblPlants"/>
        </authorList>
    </citation>
    <scope>IDENTIFICATION</scope>
</reference>
<dbReference type="GO" id="GO:0035251">
    <property type="term" value="F:UDP-glucosyltransferase activity"/>
    <property type="evidence" value="ECO:0007669"/>
    <property type="project" value="TreeGrafter"/>
</dbReference>
<comment type="similarity">
    <text evidence="1">Belongs to the UDP-glycosyltransferase family.</text>
</comment>
<evidence type="ECO:0000256" key="1">
    <source>
        <dbReference type="ARBA" id="ARBA00009995"/>
    </source>
</evidence>
<sequence>MTDVSACAAVIGLWYIQGATSAATANAGHDPRPQWRWSGDIARELSIPRLAFIGFCGFSSLVRHITFQTNVFDHVKDENELITITGFPTSLELTKTKSPGGLSIPGADQIHGMILEEVLRCDGEVINSFQELEALYIESFEQMTGKKARTSGPMCLCHRNNNTVAARGIKTSTDEAH</sequence>
<name>R7WCF5_AEGTA</name>
<accession>R7WCF5</accession>